<dbReference type="EMBL" id="JAQQAF010000004">
    <property type="protein sequence ID" value="KAJ8493809.1"/>
    <property type="molecule type" value="Genomic_DNA"/>
</dbReference>
<comment type="caution">
    <text evidence="4">The sequence shown here is derived from an EMBL/GenBank/DDBJ whole genome shotgun (WGS) entry which is preliminary data.</text>
</comment>
<dbReference type="Pfam" id="PF22600">
    <property type="entry name" value="MTPAP-like_central"/>
    <property type="match status" value="1"/>
</dbReference>
<feature type="compositionally biased region" description="Polar residues" evidence="1">
    <location>
        <begin position="475"/>
        <end position="486"/>
    </location>
</feature>
<dbReference type="InterPro" id="IPR058921">
    <property type="entry name" value="PAP/OAS1-rel"/>
</dbReference>
<feature type="compositionally biased region" description="Polar residues" evidence="1">
    <location>
        <begin position="1334"/>
        <end position="1356"/>
    </location>
</feature>
<evidence type="ECO:0000259" key="2">
    <source>
        <dbReference type="Pfam" id="PF22600"/>
    </source>
</evidence>
<feature type="compositionally biased region" description="Basic and acidic residues" evidence="1">
    <location>
        <begin position="787"/>
        <end position="799"/>
    </location>
</feature>
<evidence type="ECO:0008006" key="6">
    <source>
        <dbReference type="Google" id="ProtNLM"/>
    </source>
</evidence>
<protein>
    <recommendedName>
        <fullName evidence="6">Polymerase nucleotidyl transferase domain-containing protein</fullName>
    </recommendedName>
</protein>
<evidence type="ECO:0000256" key="1">
    <source>
        <dbReference type="SAM" id="MobiDB-lite"/>
    </source>
</evidence>
<name>A0AAV8PLV8_ENSVE</name>
<dbReference type="PANTHER" id="PTHR45979:SF30">
    <property type="entry name" value="NUCLEOTIDYLTRANSFERASE"/>
    <property type="match status" value="1"/>
</dbReference>
<evidence type="ECO:0000313" key="5">
    <source>
        <dbReference type="Proteomes" id="UP001222027"/>
    </source>
</evidence>
<dbReference type="InterPro" id="IPR043519">
    <property type="entry name" value="NT_sf"/>
</dbReference>
<feature type="compositionally biased region" description="Polar residues" evidence="1">
    <location>
        <begin position="800"/>
        <end position="818"/>
    </location>
</feature>
<feature type="domain" description="PAP/OAS1 substrate-binding-related" evidence="3">
    <location>
        <begin position="176"/>
        <end position="368"/>
    </location>
</feature>
<reference evidence="4 5" key="1">
    <citation type="submission" date="2022-12" db="EMBL/GenBank/DDBJ databases">
        <title>Chromosome-scale assembly of the Ensete ventricosum genome.</title>
        <authorList>
            <person name="Dussert Y."/>
            <person name="Stocks J."/>
            <person name="Wendawek A."/>
            <person name="Woldeyes F."/>
            <person name="Nichols R.A."/>
            <person name="Borrell J.S."/>
        </authorList>
    </citation>
    <scope>NUCLEOTIDE SEQUENCE [LARGE SCALE GENOMIC DNA]</scope>
    <source>
        <strain evidence="5">cv. Maze</strain>
        <tissue evidence="4">Seeds</tissue>
    </source>
</reference>
<feature type="region of interest" description="Disordered" evidence="1">
    <location>
        <begin position="1308"/>
        <end position="1356"/>
    </location>
</feature>
<keyword evidence="5" id="KW-1185">Reference proteome</keyword>
<dbReference type="PANTHER" id="PTHR45979">
    <property type="entry name" value="PAP/OAS1 SUBSTRATE-BINDING DOMAIN SUPERFAMILY"/>
    <property type="match status" value="1"/>
</dbReference>
<dbReference type="Proteomes" id="UP001222027">
    <property type="component" value="Unassembled WGS sequence"/>
</dbReference>
<proteinExistence type="predicted"/>
<dbReference type="SUPFAM" id="SSF81301">
    <property type="entry name" value="Nucleotidyltransferase"/>
    <property type="match status" value="1"/>
</dbReference>
<feature type="compositionally biased region" description="Basic and acidic residues" evidence="1">
    <location>
        <begin position="1164"/>
        <end position="1190"/>
    </location>
</feature>
<gene>
    <name evidence="4" type="ORF">OPV22_015530</name>
</gene>
<organism evidence="4 5">
    <name type="scientific">Ensete ventricosum</name>
    <name type="common">Abyssinian banana</name>
    <name type="synonym">Musa ensete</name>
    <dbReference type="NCBI Taxonomy" id="4639"/>
    <lineage>
        <taxon>Eukaryota</taxon>
        <taxon>Viridiplantae</taxon>
        <taxon>Streptophyta</taxon>
        <taxon>Embryophyta</taxon>
        <taxon>Tracheophyta</taxon>
        <taxon>Spermatophyta</taxon>
        <taxon>Magnoliopsida</taxon>
        <taxon>Liliopsida</taxon>
        <taxon>Zingiberales</taxon>
        <taxon>Musaceae</taxon>
        <taxon>Ensete</taxon>
    </lineage>
</organism>
<feature type="region of interest" description="Disordered" evidence="1">
    <location>
        <begin position="1164"/>
        <end position="1212"/>
    </location>
</feature>
<dbReference type="InterPro" id="IPR054708">
    <property type="entry name" value="MTPAP-like_central"/>
</dbReference>
<dbReference type="InterPro" id="IPR058920">
    <property type="entry name" value="PAP-OAS1-bd-rel"/>
</dbReference>
<evidence type="ECO:0000313" key="4">
    <source>
        <dbReference type="EMBL" id="KAJ8493809.1"/>
    </source>
</evidence>
<dbReference type="Gene3D" id="1.10.1410.10">
    <property type="match status" value="1"/>
</dbReference>
<feature type="domain" description="Poly(A) RNA polymerase mitochondrial-like central palm" evidence="2">
    <location>
        <begin position="41"/>
        <end position="163"/>
    </location>
</feature>
<dbReference type="SUPFAM" id="SSF81631">
    <property type="entry name" value="PAP/OAS1 substrate-binding domain"/>
    <property type="match status" value="1"/>
</dbReference>
<dbReference type="Pfam" id="PF26180">
    <property type="entry name" value="PAP-OAS1"/>
    <property type="match status" value="1"/>
</dbReference>
<feature type="region of interest" description="Disordered" evidence="1">
    <location>
        <begin position="724"/>
        <end position="820"/>
    </location>
</feature>
<evidence type="ECO:0000259" key="3">
    <source>
        <dbReference type="Pfam" id="PF26180"/>
    </source>
</evidence>
<sequence>MGDHGGCAQLTGLLVNGLLSEETAKLTRVLDADRWVKAEGQTAELIARIQPNQSSEERRNAVANYVQRLILKCFSCQVFTFGSVPLKTYLPDGDIDLTAFSDNENLKDAWATAVCGVLENEEKSENAEFCVKEVKYIQAEVKLVKCLVENIVMDVSFNQVGGLCTLCFLEEMDNVINQNHLFKRSIILIKAWCYYESRILGAHHGLISTYALETLVLYIFHVFNSSFAGPLEVLYRFLEFFGNFDWGNYCVSLWGPVPINSLPDMTAEPPRKDNSKLLFSKSFLDKCNSVFSVTPGGKETHSQSFVPKHFNVVDPLRTNNNLGRSVSKGNFFRIRNAFAFGAKRLARLIECPKGDIITEVNQFFMNTWKRHMSGDRPDVSLDSWHLQPLKTVPVEESNNLKSTTSVNKKIENIVWEIEEEHLAETDDGLHHATSEILANNPNIFRINNPSVVSCAQNKIYHRKQINSRLTDQHETSNSLSGSVQSDESQKLLHSKCSVNDQEELSRFQFARTRYSPELTEVSIDSSQGRHQRVIETEKSQFPAKIDSDNRRKNLRSEFTDNQSLKSSLDAYISVRQTLCRKNLEVASDANIVLKSYHGDVGFTAMEEELASVSEKLDMQQQEQDLVNIMGSSDIHWFNGQVQLPMHLAPLPLPLTFSPLSTSMGYAKGNLAGDRPSNLSLIGPSWGPNMQFAQTSFSFPVRNYFHAATYKSNVDNAFNDDSAVTELNSEDNGRGNPNEDDIVLSEGSNFGDGGPQIHRDGKQQKLDGGLSSSPVVRDISSGYFPREQNNKLGREGRRLTTENYNHPFQAKTSKGSDLQSNFRSSNTSFSTLSWASSSRSKSASEYLRDQSAAKFPRSARNKWRSKPTSYSVLTSASGKENNMLHFEGSSNHISSKIDDFTSGWIPLSTMENDMSEGIVKSASLTASHARSKHLAEYESEQKQSDPLIPIAPVLVGTSWQRGVNCSKILPGTFVATGPPVPFLMLPFGNFTSNSGNPDGYARQIDREEEPGKFQESSSAQNIVLVESLDQSEALTSPKVSRIPAPESSEELSSDIFNSDFVSHWQNLVYGRSCQNSYPGPFMYASPVARPPISFPSHYPWDGPGKLLPSDLHYTQMAGHNPLLVPVMPFQPGSNRASGVFQDYADEAPRYRGGTGMYLPNSKVSFGDHRQLSSRNHERNCNYDKDDPEDRSWVSSKPRAFGRGHGRNWAERPRLPPDQLVASKNQEKKWESWRSQPVASNQHRGRLFASTNPSNISVCASGMHPQTASSSEGVNASDPTIPPVAMVHSYDQGVGYGSLAEPLEFGSFRPVHQSSGNGAPKANGGIVGGRFDQKHSSNYKGGSPQSSQDRHSSPQVYK</sequence>
<dbReference type="Gene3D" id="3.30.460.10">
    <property type="entry name" value="Beta Polymerase, domain 2"/>
    <property type="match status" value="1"/>
</dbReference>
<feature type="region of interest" description="Disordered" evidence="1">
    <location>
        <begin position="466"/>
        <end position="486"/>
    </location>
</feature>
<dbReference type="CDD" id="cd05402">
    <property type="entry name" value="NT_PAP_TUTase"/>
    <property type="match status" value="1"/>
</dbReference>
<accession>A0AAV8PLV8</accession>